<dbReference type="Pfam" id="PF00994">
    <property type="entry name" value="MoCF_biosynth"/>
    <property type="match status" value="1"/>
</dbReference>
<dbReference type="Pfam" id="PF03453">
    <property type="entry name" value="MoeA_N"/>
    <property type="match status" value="1"/>
</dbReference>
<protein>
    <submittedName>
        <fullName evidence="2">Molybdenum cofactor synthesis domain-containing protein</fullName>
    </submittedName>
</protein>
<keyword evidence="3" id="KW-1185">Reference proteome</keyword>
<proteinExistence type="predicted"/>
<evidence type="ECO:0000259" key="1">
    <source>
        <dbReference type="SMART" id="SM00852"/>
    </source>
</evidence>
<organism evidence="2 3">
    <name type="scientific">Halococcus salifodinae DSM 8989</name>
    <dbReference type="NCBI Taxonomy" id="1227456"/>
    <lineage>
        <taxon>Archaea</taxon>
        <taxon>Methanobacteriati</taxon>
        <taxon>Methanobacteriota</taxon>
        <taxon>Stenosarchaea group</taxon>
        <taxon>Halobacteria</taxon>
        <taxon>Halobacteriales</taxon>
        <taxon>Halococcaceae</taxon>
        <taxon>Halococcus</taxon>
    </lineage>
</organism>
<dbReference type="Gene3D" id="3.40.980.10">
    <property type="entry name" value="MoaB/Mog-like domain"/>
    <property type="match status" value="1"/>
</dbReference>
<dbReference type="GO" id="GO:0061599">
    <property type="term" value="F:molybdopterin molybdotransferase activity"/>
    <property type="evidence" value="ECO:0007669"/>
    <property type="project" value="TreeGrafter"/>
</dbReference>
<dbReference type="SUPFAM" id="SSF53218">
    <property type="entry name" value="Molybdenum cofactor biosynthesis proteins"/>
    <property type="match status" value="1"/>
</dbReference>
<dbReference type="RefSeq" id="WP_005043251.1">
    <property type="nucleotide sequence ID" value="NZ_AOME01000054.1"/>
</dbReference>
<feature type="domain" description="MoaB/Mog" evidence="1">
    <location>
        <begin position="178"/>
        <end position="307"/>
    </location>
</feature>
<dbReference type="PANTHER" id="PTHR10192">
    <property type="entry name" value="MOLYBDOPTERIN BIOSYNTHESIS PROTEIN"/>
    <property type="match status" value="1"/>
</dbReference>
<dbReference type="Gene3D" id="2.40.340.10">
    <property type="entry name" value="MoeA, C-terminal, domain IV"/>
    <property type="match status" value="1"/>
</dbReference>
<dbReference type="GO" id="GO:0005737">
    <property type="term" value="C:cytoplasm"/>
    <property type="evidence" value="ECO:0007669"/>
    <property type="project" value="TreeGrafter"/>
</dbReference>
<dbReference type="NCBIfam" id="TIGR00177">
    <property type="entry name" value="molyb_syn"/>
    <property type="match status" value="1"/>
</dbReference>
<evidence type="ECO:0000313" key="3">
    <source>
        <dbReference type="Proteomes" id="UP000011625"/>
    </source>
</evidence>
<dbReference type="Proteomes" id="UP000011625">
    <property type="component" value="Unassembled WGS sequence"/>
</dbReference>
<name>M0N3W7_9EURY</name>
<sequence>MPNRELVSRSVAVERVVEARSTALADIATAHVELDAIAGRVLAEDVHAPRDVPPHDYATMDGYAAAAADEPPLDVVDEIAPEDEPPDIGPGTAVRIATGAPLPPRTDAVLKRENATVAEGRLADWELAAGTNVHRRGTTATADERLFAAGDRLAPRHAALCRDVGIDTVPVRERFAVGIVATGTEIHEGRQPDRDSEFLANLVRSWGHVPAEPRTVPDDPAAVRETIESAAADHDVVLTSGGTSVGTADHVSSTLADHDPLFEGVRLRPGRPVMAAVVDGTPVVALPGKPIAAHTAAVLVARPLFTGKTDLSTVTTTPEHHVAMPDADREYAVPVVMEDGRATALGHVDSSLPLYEDRFAPGLVAASTRATLADGFVLTETALEPDEPVDVVPYPAVE</sequence>
<dbReference type="OrthoDB" id="31371at2157"/>
<dbReference type="CDD" id="cd00887">
    <property type="entry name" value="MoeA"/>
    <property type="match status" value="1"/>
</dbReference>
<dbReference type="SMART" id="SM00852">
    <property type="entry name" value="MoCF_biosynth"/>
    <property type="match status" value="1"/>
</dbReference>
<dbReference type="STRING" id="1227456.C450_10623"/>
<dbReference type="SUPFAM" id="SSF63882">
    <property type="entry name" value="MoeA N-terminal region -like"/>
    <property type="match status" value="1"/>
</dbReference>
<dbReference type="InterPro" id="IPR005110">
    <property type="entry name" value="MoeA_linker/N"/>
</dbReference>
<dbReference type="EMBL" id="AOME01000054">
    <property type="protein sequence ID" value="EMA52546.1"/>
    <property type="molecule type" value="Genomic_DNA"/>
</dbReference>
<reference evidence="2 3" key="1">
    <citation type="journal article" date="2014" name="PLoS Genet.">
        <title>Phylogenetically driven sequencing of extremely halophilic archaea reveals strategies for static and dynamic osmo-response.</title>
        <authorList>
            <person name="Becker E.A."/>
            <person name="Seitzer P.M."/>
            <person name="Tritt A."/>
            <person name="Larsen D."/>
            <person name="Krusor M."/>
            <person name="Yao A.I."/>
            <person name="Wu D."/>
            <person name="Madern D."/>
            <person name="Eisen J.A."/>
            <person name="Darling A.E."/>
            <person name="Facciotti M.T."/>
        </authorList>
    </citation>
    <scope>NUCLEOTIDE SEQUENCE [LARGE SCALE GENOMIC DNA]</scope>
    <source>
        <strain evidence="2 3">DSM 8989</strain>
    </source>
</reference>
<evidence type="ECO:0000313" key="2">
    <source>
        <dbReference type="EMBL" id="EMA52546.1"/>
    </source>
</evidence>
<dbReference type="Gene3D" id="2.170.190.11">
    <property type="entry name" value="Molybdopterin biosynthesis moea protein, domain 3"/>
    <property type="match status" value="1"/>
</dbReference>
<gene>
    <name evidence="2" type="ORF">C450_10623</name>
</gene>
<dbReference type="InterPro" id="IPR001453">
    <property type="entry name" value="MoaB/Mog_dom"/>
</dbReference>
<dbReference type="PATRIC" id="fig|1227456.3.peg.2147"/>
<dbReference type="InterPro" id="IPR038987">
    <property type="entry name" value="MoeA-like"/>
</dbReference>
<dbReference type="InterPro" id="IPR036688">
    <property type="entry name" value="MoeA_C_domain_IV_sf"/>
</dbReference>
<dbReference type="Gene3D" id="3.90.105.10">
    <property type="entry name" value="Molybdopterin biosynthesis moea protein, domain 2"/>
    <property type="match status" value="1"/>
</dbReference>
<dbReference type="InterPro" id="IPR036135">
    <property type="entry name" value="MoeA_linker/N_sf"/>
</dbReference>
<dbReference type="InterPro" id="IPR036425">
    <property type="entry name" value="MoaB/Mog-like_dom_sf"/>
</dbReference>
<dbReference type="GO" id="GO:0006777">
    <property type="term" value="P:Mo-molybdopterin cofactor biosynthetic process"/>
    <property type="evidence" value="ECO:0007669"/>
    <property type="project" value="TreeGrafter"/>
</dbReference>
<accession>M0N3W7</accession>
<dbReference type="AlphaFoldDB" id="M0N3W7"/>
<comment type="caution">
    <text evidence="2">The sequence shown here is derived from an EMBL/GenBank/DDBJ whole genome shotgun (WGS) entry which is preliminary data.</text>
</comment>
<dbReference type="PANTHER" id="PTHR10192:SF19">
    <property type="entry name" value="MOLYBDOPTERIN BIOSYNTHESIS PROTEIN MJ0666-RELATED"/>
    <property type="match status" value="1"/>
</dbReference>